<reference evidence="2 3" key="1">
    <citation type="submission" date="2021-03" db="EMBL/GenBank/DDBJ databases">
        <title>Genomic Encyclopedia of Type Strains, Phase IV (KMG-IV): sequencing the most valuable type-strain genomes for metagenomic binning, comparative biology and taxonomic classification.</title>
        <authorList>
            <person name="Goeker M."/>
        </authorList>
    </citation>
    <scope>NUCLEOTIDE SEQUENCE [LARGE SCALE GENOMIC DNA]</scope>
    <source>
        <strain evidence="2 3">DSM 26806</strain>
    </source>
</reference>
<dbReference type="EMBL" id="JAGGLD010000003">
    <property type="protein sequence ID" value="MBP2000925.1"/>
    <property type="molecule type" value="Genomic_DNA"/>
</dbReference>
<dbReference type="Proteomes" id="UP001519288">
    <property type="component" value="Unassembled WGS sequence"/>
</dbReference>
<dbReference type="PROSITE" id="PS51257">
    <property type="entry name" value="PROKAR_LIPOPROTEIN"/>
    <property type="match status" value="1"/>
</dbReference>
<feature type="chain" id="PRO_5045953363" evidence="1">
    <location>
        <begin position="20"/>
        <end position="341"/>
    </location>
</feature>
<dbReference type="PANTHER" id="PTHR35271">
    <property type="entry name" value="ABC TRANSPORTER, SUBSTRATE-BINDING LIPOPROTEIN-RELATED"/>
    <property type="match status" value="1"/>
</dbReference>
<dbReference type="SUPFAM" id="SSF53822">
    <property type="entry name" value="Periplasmic binding protein-like I"/>
    <property type="match status" value="1"/>
</dbReference>
<keyword evidence="3" id="KW-1185">Reference proteome</keyword>
<proteinExistence type="predicted"/>
<evidence type="ECO:0000256" key="1">
    <source>
        <dbReference type="SAM" id="SignalP"/>
    </source>
</evidence>
<feature type="signal peptide" evidence="1">
    <location>
        <begin position="1"/>
        <end position="19"/>
    </location>
</feature>
<name>A0ABS4JGS4_9BACL</name>
<dbReference type="InterPro" id="IPR007487">
    <property type="entry name" value="ABC_transpt-TYRBP-like"/>
</dbReference>
<accession>A0ABS4JGS4</accession>
<protein>
    <submittedName>
        <fullName evidence="2">ABC transport system substrate-binding protein</fullName>
    </submittedName>
</protein>
<dbReference type="Pfam" id="PF04392">
    <property type="entry name" value="ABC_sub_bind"/>
    <property type="match status" value="1"/>
</dbReference>
<dbReference type="RefSeq" id="WP_209861519.1">
    <property type="nucleotide sequence ID" value="NZ_JAGGLD010000003.1"/>
</dbReference>
<evidence type="ECO:0000313" key="2">
    <source>
        <dbReference type="EMBL" id="MBP2000925.1"/>
    </source>
</evidence>
<dbReference type="CDD" id="cd06325">
    <property type="entry name" value="PBP1_ABC_unchar_transporter"/>
    <property type="match status" value="1"/>
</dbReference>
<gene>
    <name evidence="2" type="ORF">J2Z69_001968</name>
</gene>
<comment type="caution">
    <text evidence="2">The sequence shown here is derived from an EMBL/GenBank/DDBJ whole genome shotgun (WGS) entry which is preliminary data.</text>
</comment>
<keyword evidence="1" id="KW-0732">Signal</keyword>
<evidence type="ECO:0000313" key="3">
    <source>
        <dbReference type="Proteomes" id="UP001519288"/>
    </source>
</evidence>
<dbReference type="InterPro" id="IPR028082">
    <property type="entry name" value="Peripla_BP_I"/>
</dbReference>
<organism evidence="2 3">
    <name type="scientific">Paenibacillus shirakamiensis</name>
    <dbReference type="NCBI Taxonomy" id="1265935"/>
    <lineage>
        <taxon>Bacteria</taxon>
        <taxon>Bacillati</taxon>
        <taxon>Bacillota</taxon>
        <taxon>Bacilli</taxon>
        <taxon>Bacillales</taxon>
        <taxon>Paenibacillaceae</taxon>
        <taxon>Paenibacillus</taxon>
    </lineage>
</organism>
<dbReference type="PANTHER" id="PTHR35271:SF1">
    <property type="entry name" value="ABC TRANSPORTER, SUBSTRATE-BINDING LIPOPROTEIN"/>
    <property type="match status" value="1"/>
</dbReference>
<dbReference type="Gene3D" id="3.40.50.2300">
    <property type="match status" value="2"/>
</dbReference>
<sequence>MRKRLWGSLVLSAVLVLTAAGCSTTEKQSSGNSSPEKKTYKIAVSQIVEHPSLDAIRNGFLAALKDNGITEGTNLKLDVNNAQGDQTNNLSIAQKIQGDKDDLVLAITTPTALVIKKQVTETPILFAGVSDPLGAKLIKDLDKPEGNITGASDMNPEAVSKLAEFIAANFPKVKTVGIVLNTGESNAVTMAKHAEEAFGTHNIKVIQAPVTNTSEVKQAAESLVGRADALYVTLDNTVVEGVNSVISVANAKHIPFFASDRDTVEKGAFATVGFKYYDHGYQVGQMAVEILKNGKKPSDLKVTVPEKLDFIMNLKAAKAQGIEVTDAMKSAVKDQKTNIIE</sequence>